<protein>
    <submittedName>
        <fullName evidence="2">Uncharacterized protein</fullName>
    </submittedName>
</protein>
<dbReference type="EMBL" id="LFWZ01000060">
    <property type="protein sequence ID" value="KON29558.1"/>
    <property type="molecule type" value="Genomic_DNA"/>
</dbReference>
<proteinExistence type="predicted"/>
<comment type="caution">
    <text evidence="2">The sequence shown here is derived from an EMBL/GenBank/DDBJ whole genome shotgun (WGS) entry which is preliminary data.</text>
</comment>
<dbReference type="Proteomes" id="UP000037210">
    <property type="component" value="Unassembled WGS sequence"/>
</dbReference>
<gene>
    <name evidence="2" type="ORF">AC482_06150</name>
</gene>
<evidence type="ECO:0000313" key="2">
    <source>
        <dbReference type="EMBL" id="KON29558.1"/>
    </source>
</evidence>
<keyword evidence="1" id="KW-0812">Transmembrane</keyword>
<name>A0A0M0BLY6_9ARCH</name>
<evidence type="ECO:0000256" key="1">
    <source>
        <dbReference type="SAM" id="Phobius"/>
    </source>
</evidence>
<sequence length="344" mass="36506">MPTASIDLLLASVAMIIMVIGAIYGVNLAVEPYMAGQSVQLERYHQIGRCMLLSPGEPDGWGAGGAPTALGFAAPGGAYELDIDKVTRLNPSNAYALSYFQLWSALGIGDVAFRIRVDMPFNLTLSLASSRLRGDNTTYTFNASASRRGYPLPTAARYYVVVRDFTDSKRGETGSDGSGTVEFSLPNNLSGTALLVGFARVGESVVSCSVLPFAHSSPPPEAPGSFATLSPLNYTLHIALTGGGSVTNAAVLSLGYVFNLTGDGATYTVPHLLDASPMVLVLTGVNGSDHWAEWVTYPQVPLVVGADMSDAYAISDVASVPYLVEVKGVLYRFEVRFRSPREDD</sequence>
<accession>A0A0M0BLY6</accession>
<organism evidence="2 3">
    <name type="scientific">miscellaneous Crenarchaeota group-15 archaeon DG-45</name>
    <dbReference type="NCBI Taxonomy" id="1685127"/>
    <lineage>
        <taxon>Archaea</taxon>
        <taxon>Candidatus Bathyarchaeota</taxon>
        <taxon>MCG-15</taxon>
    </lineage>
</organism>
<keyword evidence="1" id="KW-1133">Transmembrane helix</keyword>
<feature type="transmembrane region" description="Helical" evidence="1">
    <location>
        <begin position="6"/>
        <end position="30"/>
    </location>
</feature>
<evidence type="ECO:0000313" key="3">
    <source>
        <dbReference type="Proteomes" id="UP000037210"/>
    </source>
</evidence>
<dbReference type="AlphaFoldDB" id="A0A0M0BLY6"/>
<reference evidence="2 3" key="1">
    <citation type="submission" date="2015-06" db="EMBL/GenBank/DDBJ databases">
        <title>New insights into the roles of widespread benthic archaea in carbon and nitrogen cycling.</title>
        <authorList>
            <person name="Lazar C.S."/>
            <person name="Baker B.J."/>
            <person name="Seitz K.W."/>
            <person name="Hyde A.S."/>
            <person name="Dick G.J."/>
            <person name="Hinrichs K.-U."/>
            <person name="Teske A.P."/>
        </authorList>
    </citation>
    <scope>NUCLEOTIDE SEQUENCE [LARGE SCALE GENOMIC DNA]</scope>
    <source>
        <strain evidence="2">DG-45</strain>
    </source>
</reference>
<keyword evidence="1" id="KW-0472">Membrane</keyword>